<keyword evidence="2" id="KW-0274">FAD</keyword>
<protein>
    <recommendedName>
        <fullName evidence="4">FAD-binding domain-containing protein</fullName>
    </recommendedName>
</protein>
<dbReference type="Gene3D" id="3.50.50.60">
    <property type="entry name" value="FAD/NAD(P)-binding domain"/>
    <property type="match status" value="1"/>
</dbReference>
<evidence type="ECO:0000256" key="1">
    <source>
        <dbReference type="ARBA" id="ARBA00022630"/>
    </source>
</evidence>
<reference evidence="5 6" key="1">
    <citation type="submission" date="2019-04" db="EMBL/GenBank/DDBJ databases">
        <title>Fungal friends and foes A comparative genomics study of 23 Aspergillus species from section Flavi.</title>
        <authorList>
            <consortium name="DOE Joint Genome Institute"/>
            <person name="Kjaerbolling I."/>
            <person name="Vesth T.C."/>
            <person name="Frisvad J.C."/>
            <person name="Nybo J.L."/>
            <person name="Theobald S."/>
            <person name="Kildgaard S."/>
            <person name="Petersen T.I."/>
            <person name="Kuo A."/>
            <person name="Sato A."/>
            <person name="Lyhne E.K."/>
            <person name="Kogle M.E."/>
            <person name="Wiebenga A."/>
            <person name="Kun R.S."/>
            <person name="Lubbers R.J."/>
            <person name="Makela M.R."/>
            <person name="Barry K."/>
            <person name="Chovatia M."/>
            <person name="Clum A."/>
            <person name="Daum C."/>
            <person name="Haridas S."/>
            <person name="He G."/>
            <person name="LaButti K."/>
            <person name="Lipzen A."/>
            <person name="Mondo S."/>
            <person name="Pangilinan J."/>
            <person name="Riley R."/>
            <person name="Salamov A."/>
            <person name="Simmons B.A."/>
            <person name="Magnuson J.K."/>
            <person name="Henrissat B."/>
            <person name="Mortensen U.H."/>
            <person name="Larsen T.O."/>
            <person name="De vries R.P."/>
            <person name="Grigoriev I.V."/>
            <person name="Machida M."/>
            <person name="Baker S.E."/>
            <person name="Andersen M.R."/>
        </authorList>
    </citation>
    <scope>NUCLEOTIDE SEQUENCE [LARGE SCALE GENOMIC DNA]</scope>
    <source>
        <strain evidence="5 6">CBS 126849</strain>
    </source>
</reference>
<dbReference type="GO" id="GO:0071949">
    <property type="term" value="F:FAD binding"/>
    <property type="evidence" value="ECO:0007669"/>
    <property type="project" value="InterPro"/>
</dbReference>
<dbReference type="PRINTS" id="PR00420">
    <property type="entry name" value="RNGMNOXGNASE"/>
</dbReference>
<dbReference type="GO" id="GO:0016491">
    <property type="term" value="F:oxidoreductase activity"/>
    <property type="evidence" value="ECO:0007669"/>
    <property type="project" value="UniProtKB-KW"/>
</dbReference>
<keyword evidence="3" id="KW-0560">Oxidoreductase</keyword>
<dbReference type="InterPro" id="IPR002938">
    <property type="entry name" value="FAD-bd"/>
</dbReference>
<feature type="domain" description="FAD-binding" evidence="4">
    <location>
        <begin position="46"/>
        <end position="124"/>
    </location>
</feature>
<name>A0A5N6EQ92_9EURO</name>
<evidence type="ECO:0000313" key="6">
    <source>
        <dbReference type="Proteomes" id="UP000326799"/>
    </source>
</evidence>
<evidence type="ECO:0000313" key="5">
    <source>
        <dbReference type="EMBL" id="KAB8219588.1"/>
    </source>
</evidence>
<dbReference type="InterPro" id="IPR051104">
    <property type="entry name" value="FAD_monoxygenase"/>
</dbReference>
<keyword evidence="6" id="KW-1185">Reference proteome</keyword>
<accession>A0A5N6EQ92</accession>
<dbReference type="AlphaFoldDB" id="A0A5N6EQ92"/>
<organism evidence="5 6">
    <name type="scientific">Aspergillus novoparasiticus</name>
    <dbReference type="NCBI Taxonomy" id="986946"/>
    <lineage>
        <taxon>Eukaryota</taxon>
        <taxon>Fungi</taxon>
        <taxon>Dikarya</taxon>
        <taxon>Ascomycota</taxon>
        <taxon>Pezizomycotina</taxon>
        <taxon>Eurotiomycetes</taxon>
        <taxon>Eurotiomycetidae</taxon>
        <taxon>Eurotiales</taxon>
        <taxon>Aspergillaceae</taxon>
        <taxon>Aspergillus</taxon>
        <taxon>Aspergillus subgen. Circumdati</taxon>
    </lineage>
</organism>
<proteinExistence type="predicted"/>
<dbReference type="GO" id="GO:0044550">
    <property type="term" value="P:secondary metabolite biosynthetic process"/>
    <property type="evidence" value="ECO:0007669"/>
    <property type="project" value="TreeGrafter"/>
</dbReference>
<dbReference type="Proteomes" id="UP000326799">
    <property type="component" value="Unassembled WGS sequence"/>
</dbReference>
<dbReference type="EMBL" id="ML733437">
    <property type="protein sequence ID" value="KAB8219588.1"/>
    <property type="molecule type" value="Genomic_DNA"/>
</dbReference>
<evidence type="ECO:0000256" key="2">
    <source>
        <dbReference type="ARBA" id="ARBA00022827"/>
    </source>
</evidence>
<dbReference type="InterPro" id="IPR036188">
    <property type="entry name" value="FAD/NAD-bd_sf"/>
</dbReference>
<dbReference type="PANTHER" id="PTHR46720:SF3">
    <property type="entry name" value="FAD-BINDING DOMAIN-CONTAINING PROTEIN-RELATED"/>
    <property type="match status" value="1"/>
</dbReference>
<gene>
    <name evidence="5" type="ORF">BDV33DRAFT_204298</name>
</gene>
<keyword evidence="1" id="KW-0285">Flavoprotein</keyword>
<evidence type="ECO:0000256" key="3">
    <source>
        <dbReference type="ARBA" id="ARBA00023002"/>
    </source>
</evidence>
<dbReference type="PANTHER" id="PTHR46720">
    <property type="entry name" value="HYDROXYLASE, PUTATIVE (AFU_ORTHOLOGUE AFUA_3G01460)-RELATED"/>
    <property type="match status" value="1"/>
</dbReference>
<evidence type="ECO:0000259" key="4">
    <source>
        <dbReference type="Pfam" id="PF01494"/>
    </source>
</evidence>
<dbReference type="Pfam" id="PF01494">
    <property type="entry name" value="FAD_binding_3"/>
    <property type="match status" value="1"/>
</dbReference>
<sequence length="144" mass="16536">MTICRDPLKRSNRAKIGYYAPVRNLVELFPEELDQWALFDLLEYPIPKDNKGRVCLIGDAAHASSPHHGAGASFGIEDALCMSTLMSELIMDLREHHTSKTTALRTAFETYDKIRRTRTQWLVNSSRRVCDLFQQPEWLTRLNG</sequence>
<dbReference type="SUPFAM" id="SSF51905">
    <property type="entry name" value="FAD/NAD(P)-binding domain"/>
    <property type="match status" value="1"/>
</dbReference>